<gene>
    <name evidence="2" type="ORF">GCM10011579_008710</name>
</gene>
<dbReference type="Proteomes" id="UP000600365">
    <property type="component" value="Unassembled WGS sequence"/>
</dbReference>
<proteinExistence type="predicted"/>
<reference evidence="2 3" key="1">
    <citation type="journal article" date="2014" name="Int. J. Syst. Evol. Microbiol.">
        <title>Complete genome sequence of Corynebacterium casei LMG S-19264T (=DSM 44701T), isolated from a smear-ripened cheese.</title>
        <authorList>
            <consortium name="US DOE Joint Genome Institute (JGI-PGF)"/>
            <person name="Walter F."/>
            <person name="Albersmeier A."/>
            <person name="Kalinowski J."/>
            <person name="Ruckert C."/>
        </authorList>
    </citation>
    <scope>NUCLEOTIDE SEQUENCE [LARGE SCALE GENOMIC DNA]</scope>
    <source>
        <strain evidence="2 3">CGMCC 4.7111</strain>
    </source>
</reference>
<evidence type="ECO:0000313" key="3">
    <source>
        <dbReference type="Proteomes" id="UP000600365"/>
    </source>
</evidence>
<dbReference type="InterPro" id="IPR001387">
    <property type="entry name" value="Cro/C1-type_HTH"/>
</dbReference>
<evidence type="ECO:0000313" key="2">
    <source>
        <dbReference type="EMBL" id="GGN52098.1"/>
    </source>
</evidence>
<comment type="caution">
    <text evidence="2">The sequence shown here is derived from an EMBL/GenBank/DDBJ whole genome shotgun (WGS) entry which is preliminary data.</text>
</comment>
<dbReference type="CDD" id="cd00093">
    <property type="entry name" value="HTH_XRE"/>
    <property type="match status" value="1"/>
</dbReference>
<sequence length="292" mass="31533">MGRPECPVDHSAPARGRLAQHLRRHRELAQLTYGELARRTGRSAATLKRAASGKTVPRLSTVEAYITGCADDADAVQAATALWRAARIEERGRLGALRAPRPELIGDAGDLSNALEVLYENAGAPSLRELRERSGNLLALPVSSAARIVNRKALPADAPQLKAFLTGCGLSAEQHGPWERAWKKIASRRTAGSTAGTAALPSPGSAHQLLPSRRPARADWSEFTAHAYPPQEENHEPGPRRADAAAQLPARARYRLVALKELLEAEAQRNGVTLDAALREAWRPHALLTPTE</sequence>
<dbReference type="EMBL" id="BMMM01000001">
    <property type="protein sequence ID" value="GGN52098.1"/>
    <property type="molecule type" value="Genomic_DNA"/>
</dbReference>
<organism evidence="2 3">
    <name type="scientific">Streptomyces albiflavescens</name>
    <dbReference type="NCBI Taxonomy" id="1623582"/>
    <lineage>
        <taxon>Bacteria</taxon>
        <taxon>Bacillati</taxon>
        <taxon>Actinomycetota</taxon>
        <taxon>Actinomycetes</taxon>
        <taxon>Kitasatosporales</taxon>
        <taxon>Streptomycetaceae</taxon>
        <taxon>Streptomyces</taxon>
    </lineage>
</organism>
<dbReference type="SUPFAM" id="SSF47413">
    <property type="entry name" value="lambda repressor-like DNA-binding domains"/>
    <property type="match status" value="1"/>
</dbReference>
<dbReference type="Pfam" id="PF13560">
    <property type="entry name" value="HTH_31"/>
    <property type="match status" value="1"/>
</dbReference>
<dbReference type="Gene3D" id="1.10.260.40">
    <property type="entry name" value="lambda repressor-like DNA-binding domains"/>
    <property type="match status" value="1"/>
</dbReference>
<accession>A0A917XSU5</accession>
<name>A0A917XSU5_9ACTN</name>
<feature type="compositionally biased region" description="Low complexity" evidence="1">
    <location>
        <begin position="190"/>
        <end position="199"/>
    </location>
</feature>
<keyword evidence="3" id="KW-1185">Reference proteome</keyword>
<feature type="region of interest" description="Disordered" evidence="1">
    <location>
        <begin position="190"/>
        <end position="210"/>
    </location>
</feature>
<dbReference type="RefSeq" id="WP_189184442.1">
    <property type="nucleotide sequence ID" value="NZ_BMMM01000001.1"/>
</dbReference>
<dbReference type="InterPro" id="IPR010982">
    <property type="entry name" value="Lambda_DNA-bd_dom_sf"/>
</dbReference>
<dbReference type="AlphaFoldDB" id="A0A917XSU5"/>
<protein>
    <recommendedName>
        <fullName evidence="4">HTH cro/C1-type domain-containing protein</fullName>
    </recommendedName>
</protein>
<evidence type="ECO:0008006" key="4">
    <source>
        <dbReference type="Google" id="ProtNLM"/>
    </source>
</evidence>
<evidence type="ECO:0000256" key="1">
    <source>
        <dbReference type="SAM" id="MobiDB-lite"/>
    </source>
</evidence>
<dbReference type="GO" id="GO:0003677">
    <property type="term" value="F:DNA binding"/>
    <property type="evidence" value="ECO:0007669"/>
    <property type="project" value="InterPro"/>
</dbReference>